<dbReference type="PANTHER" id="PTHR34580">
    <property type="match status" value="1"/>
</dbReference>
<dbReference type="EMBL" id="JACBNQ010000024">
    <property type="protein sequence ID" value="NYB75586.1"/>
    <property type="molecule type" value="Genomic_DNA"/>
</dbReference>
<dbReference type="InterPro" id="IPR026881">
    <property type="entry name" value="WYL_dom"/>
</dbReference>
<evidence type="ECO:0000313" key="4">
    <source>
        <dbReference type="EMBL" id="NYB75586.1"/>
    </source>
</evidence>
<evidence type="ECO:0000259" key="3">
    <source>
        <dbReference type="PROSITE" id="PS51000"/>
    </source>
</evidence>
<keyword evidence="2" id="KW-0804">Transcription</keyword>
<sequence length="304" mass="34999">MKIDRLLGIITILLQCNKVTAPELAERFEVSRRTIYRDIDDICKAGIPIISVQGGDGGISISDGYKLDKSVLTVDELQNIITGLKSLGSVSDTTRIERLINKLSPKREVVVSIADSIIIDLSSHYKSSLSEKITMLKTAISENKLVSFDYYSEKGQANRTIEPYFLTFKWAAWYVFGYCRDKNDYRLFKLNRLWSHRIIDDTFIPREIPVKELDFDDYFSDDNKITIIFDKSLEYRLIEEYGPECYEVMGDGNLKFSVGYTNKEYILSWILGFGDKARVVEPTDMAEEIKEKAKNIIINYEHDI</sequence>
<dbReference type="InterPro" id="IPR028349">
    <property type="entry name" value="PafC-like"/>
</dbReference>
<dbReference type="RefSeq" id="WP_179239304.1">
    <property type="nucleotide sequence ID" value="NZ_JACBNQ010000024.1"/>
</dbReference>
<dbReference type="InterPro" id="IPR001034">
    <property type="entry name" value="DeoR_HTH"/>
</dbReference>
<dbReference type="InterPro" id="IPR036390">
    <property type="entry name" value="WH_DNA-bd_sf"/>
</dbReference>
<dbReference type="InterPro" id="IPR036388">
    <property type="entry name" value="WH-like_DNA-bd_sf"/>
</dbReference>
<dbReference type="InterPro" id="IPR057727">
    <property type="entry name" value="WCX_dom"/>
</dbReference>
<feature type="domain" description="HTH deoR-type" evidence="3">
    <location>
        <begin position="2"/>
        <end position="58"/>
    </location>
</feature>
<dbReference type="Pfam" id="PF08279">
    <property type="entry name" value="HTH_11"/>
    <property type="match status" value="1"/>
</dbReference>
<proteinExistence type="predicted"/>
<dbReference type="Pfam" id="PF13280">
    <property type="entry name" value="WYL"/>
    <property type="match status" value="1"/>
</dbReference>
<evidence type="ECO:0000256" key="1">
    <source>
        <dbReference type="ARBA" id="ARBA00023015"/>
    </source>
</evidence>
<dbReference type="Gene3D" id="1.10.10.10">
    <property type="entry name" value="Winged helix-like DNA-binding domain superfamily/Winged helix DNA-binding domain"/>
    <property type="match status" value="1"/>
</dbReference>
<keyword evidence="1" id="KW-0805">Transcription regulation</keyword>
<comment type="caution">
    <text evidence="4">The sequence shown here is derived from an EMBL/GenBank/DDBJ whole genome shotgun (WGS) entry which is preliminary data.</text>
</comment>
<evidence type="ECO:0000256" key="2">
    <source>
        <dbReference type="ARBA" id="ARBA00023163"/>
    </source>
</evidence>
<dbReference type="PIRSF" id="PIRSF016838">
    <property type="entry name" value="PafC"/>
    <property type="match status" value="1"/>
</dbReference>
<dbReference type="InterPro" id="IPR051534">
    <property type="entry name" value="CBASS_pafABC_assoc_protein"/>
</dbReference>
<dbReference type="Proteomes" id="UP000611629">
    <property type="component" value="Unassembled WGS sequence"/>
</dbReference>
<name>A0A974BMK1_SEDHY</name>
<organism evidence="4 5">
    <name type="scientific">Sedimentibacter hydroxybenzoicus DSM 7310</name>
    <dbReference type="NCBI Taxonomy" id="1123245"/>
    <lineage>
        <taxon>Bacteria</taxon>
        <taxon>Bacillati</taxon>
        <taxon>Bacillota</taxon>
        <taxon>Tissierellia</taxon>
        <taxon>Sedimentibacter</taxon>
    </lineage>
</organism>
<evidence type="ECO:0000313" key="5">
    <source>
        <dbReference type="Proteomes" id="UP000611629"/>
    </source>
</evidence>
<accession>A0A974BMK1</accession>
<dbReference type="PROSITE" id="PS52050">
    <property type="entry name" value="WYL"/>
    <property type="match status" value="1"/>
</dbReference>
<reference evidence="4" key="1">
    <citation type="submission" date="2020-07" db="EMBL/GenBank/DDBJ databases">
        <title>Genomic analysis of a strain of Sedimentibacter Hydroxybenzoicus DSM7310.</title>
        <authorList>
            <person name="Ma S."/>
        </authorList>
    </citation>
    <scope>NUCLEOTIDE SEQUENCE</scope>
    <source>
        <strain evidence="4">DSM 7310</strain>
    </source>
</reference>
<dbReference type="AlphaFoldDB" id="A0A974BMK1"/>
<dbReference type="Pfam" id="PF25583">
    <property type="entry name" value="WCX"/>
    <property type="match status" value="1"/>
</dbReference>
<dbReference type="InterPro" id="IPR013196">
    <property type="entry name" value="HTH_11"/>
</dbReference>
<keyword evidence="5" id="KW-1185">Reference proteome</keyword>
<dbReference type="PROSITE" id="PS51000">
    <property type="entry name" value="HTH_DEOR_2"/>
    <property type="match status" value="1"/>
</dbReference>
<dbReference type="PANTHER" id="PTHR34580:SF1">
    <property type="entry name" value="PROTEIN PAFC"/>
    <property type="match status" value="1"/>
</dbReference>
<protein>
    <submittedName>
        <fullName evidence="4">YafY family transcriptional regulator</fullName>
    </submittedName>
</protein>
<dbReference type="SUPFAM" id="SSF46785">
    <property type="entry name" value="Winged helix' DNA-binding domain"/>
    <property type="match status" value="1"/>
</dbReference>
<dbReference type="GO" id="GO:0003700">
    <property type="term" value="F:DNA-binding transcription factor activity"/>
    <property type="evidence" value="ECO:0007669"/>
    <property type="project" value="InterPro"/>
</dbReference>
<gene>
    <name evidence="4" type="ORF">HZF24_15670</name>
</gene>